<evidence type="ECO:0000313" key="1">
    <source>
        <dbReference type="EMBL" id="ARB06317.1"/>
    </source>
</evidence>
<reference evidence="2" key="1">
    <citation type="submission" date="2017-02" db="EMBL/GenBank/DDBJ databases">
        <authorList>
            <person name="Kim J."/>
            <person name="Kim K.-P."/>
        </authorList>
    </citation>
    <scope>NUCLEOTIDE SEQUENCE [LARGE SCALE GENOMIC DNA]</scope>
</reference>
<name>A0A286KQ89_9CAUD</name>
<accession>A0A286KQ89</accession>
<gene>
    <name evidence="1" type="ORF">S8_031</name>
</gene>
<protein>
    <submittedName>
        <fullName evidence="1">Uncharacterized protein</fullName>
    </submittedName>
</protein>
<sequence>MTAYEMCINNIAFTLFNRNPNMVNSSPPSAFDFSLGLAVGFCKDAQEVVMDIAAAVAKLQREEAA</sequence>
<organism evidence="1 2">
    <name type="scientific">Salmonella phage S8</name>
    <dbReference type="NCBI Taxonomy" id="1913039"/>
    <lineage>
        <taxon>Viruses</taxon>
        <taxon>Duplodnaviria</taxon>
        <taxon>Heunggongvirae</taxon>
        <taxon>Uroviricota</taxon>
        <taxon>Caudoviricetes</taxon>
        <taxon>Pantevenvirales</taxon>
        <taxon>Ackermannviridae</taxon>
        <taxon>Cvivirinae</taxon>
        <taxon>Kuttervirus</taxon>
        <taxon>Kuttervirus BSP101</taxon>
    </lineage>
</organism>
<dbReference type="EMBL" id="KY630163">
    <property type="protein sequence ID" value="ARB06317.1"/>
    <property type="molecule type" value="Genomic_DNA"/>
</dbReference>
<proteinExistence type="predicted"/>
<dbReference type="Proteomes" id="UP000225116">
    <property type="component" value="Segment"/>
</dbReference>
<evidence type="ECO:0000313" key="2">
    <source>
        <dbReference type="Proteomes" id="UP000225116"/>
    </source>
</evidence>